<dbReference type="Pfam" id="PF07061">
    <property type="entry name" value="Swi5"/>
    <property type="match status" value="1"/>
</dbReference>
<feature type="compositionally biased region" description="Polar residues" evidence="5">
    <location>
        <begin position="1038"/>
        <end position="1048"/>
    </location>
</feature>
<dbReference type="PANTHER" id="PTHR28529:SF2">
    <property type="entry name" value="DNA REPAIR PROTEIN SWI5 HOMOLOG"/>
    <property type="match status" value="1"/>
</dbReference>
<feature type="region of interest" description="Disordered" evidence="5">
    <location>
        <begin position="385"/>
        <end position="661"/>
    </location>
</feature>
<feature type="compositionally biased region" description="Basic residues" evidence="5">
    <location>
        <begin position="891"/>
        <end position="900"/>
    </location>
</feature>
<feature type="compositionally biased region" description="Basic and acidic residues" evidence="5">
    <location>
        <begin position="206"/>
        <end position="216"/>
    </location>
</feature>
<evidence type="ECO:0000256" key="5">
    <source>
        <dbReference type="SAM" id="MobiDB-lite"/>
    </source>
</evidence>
<keyword evidence="7" id="KW-1185">Reference proteome</keyword>
<feature type="compositionally biased region" description="Acidic residues" evidence="5">
    <location>
        <begin position="1415"/>
        <end position="1431"/>
    </location>
</feature>
<accession>A0A4Z1EKX6</accession>
<evidence type="ECO:0000256" key="3">
    <source>
        <dbReference type="ARBA" id="ARBA00023204"/>
    </source>
</evidence>
<evidence type="ECO:0000313" key="7">
    <source>
        <dbReference type="Proteomes" id="UP000297777"/>
    </source>
</evidence>
<feature type="compositionally biased region" description="Polar residues" evidence="5">
    <location>
        <begin position="581"/>
        <end position="593"/>
    </location>
</feature>
<evidence type="ECO:0000256" key="2">
    <source>
        <dbReference type="ARBA" id="ARBA00022763"/>
    </source>
</evidence>
<evidence type="ECO:0000313" key="6">
    <source>
        <dbReference type="EMBL" id="TGO11298.1"/>
    </source>
</evidence>
<feature type="compositionally biased region" description="Basic and acidic residues" evidence="5">
    <location>
        <begin position="1092"/>
        <end position="1103"/>
    </location>
</feature>
<dbReference type="GO" id="GO:0032798">
    <property type="term" value="C:Swi5-Sfr1 complex"/>
    <property type="evidence" value="ECO:0007669"/>
    <property type="project" value="TreeGrafter"/>
</dbReference>
<feature type="compositionally biased region" description="Basic and acidic residues" evidence="5">
    <location>
        <begin position="265"/>
        <end position="276"/>
    </location>
</feature>
<feature type="compositionally biased region" description="Basic and acidic residues" evidence="5">
    <location>
        <begin position="1023"/>
        <end position="1034"/>
    </location>
</feature>
<feature type="compositionally biased region" description="Polar residues" evidence="5">
    <location>
        <begin position="1179"/>
        <end position="1192"/>
    </location>
</feature>
<feature type="compositionally biased region" description="Basic residues" evidence="5">
    <location>
        <begin position="1435"/>
        <end position="1450"/>
    </location>
</feature>
<feature type="region of interest" description="Disordered" evidence="5">
    <location>
        <begin position="265"/>
        <end position="295"/>
    </location>
</feature>
<feature type="compositionally biased region" description="Basic residues" evidence="5">
    <location>
        <begin position="594"/>
        <end position="607"/>
    </location>
</feature>
<feature type="coiled-coil region" evidence="4">
    <location>
        <begin position="1507"/>
        <end position="1534"/>
    </location>
</feature>
<feature type="region of interest" description="Disordered" evidence="5">
    <location>
        <begin position="130"/>
        <end position="149"/>
    </location>
</feature>
<organism evidence="6 7">
    <name type="scientific">Botrytis tulipae</name>
    <dbReference type="NCBI Taxonomy" id="87230"/>
    <lineage>
        <taxon>Eukaryota</taxon>
        <taxon>Fungi</taxon>
        <taxon>Dikarya</taxon>
        <taxon>Ascomycota</taxon>
        <taxon>Pezizomycotina</taxon>
        <taxon>Leotiomycetes</taxon>
        <taxon>Helotiales</taxon>
        <taxon>Sclerotiniaceae</taxon>
        <taxon>Botrytis</taxon>
    </lineage>
</organism>
<dbReference type="Gene3D" id="1.20.5.170">
    <property type="match status" value="1"/>
</dbReference>
<gene>
    <name evidence="6" type="ORF">BTUL_0113g00280</name>
</gene>
<feature type="compositionally biased region" description="Polar residues" evidence="5">
    <location>
        <begin position="1202"/>
        <end position="1213"/>
    </location>
</feature>
<sequence>MDRGMSEADLGMDSIEQWDWQRFREAESMELEDEEDSAMQMQVSIENGEKVKETTKDVGRIGDAGEVDPRGSQNLLLPQYDGPADNEDAIGEIGSVSKIGVDDIDVGSRQVILLQCDDQAVSISKIGSGDVDVSSRRDNTAASKISTEEGLNKNAPVAQKQRMLTEDVELYKEESGAISEERDDTADEQEDREMNLAGDKSIPDFPGKEIGDRELVKVDEPALLEETRKNTSEIITTTTEMTIDSSLIADVDPFGGNMYFEKQIHDKSDDKIKDSGLDSENPVSERGNDISNSEKAITEMRAGSVINKPIDRENSQIEAIRGNVPTSNTTYSGTTIETEMIVNKDANSGSEDHVTESITSGFLSNEDLRDLEGKPSSISILEQSPVEFAPGDNFSEGAPSIDENITNSTNTQNVSNPTHIQDLRIPNQLPVDDDSLGDVELPSLSRLEAPVQPRQVEIPDSDAITESSQQSPQKLSHNRNTFDSSVKNGKNVEMATGVDAVREENEDAEAEDAMSSFGRECATSSIDPQKNLKELETMESESSQNGIDDFEEIREPVERALTGSAGKADEGSRADEDNIDIQLSTTQMSPQKPTNKRGRPPGIRRSKMTNSQADEENIESKAMLAEAGPDKSMSVEDEEDLSVSSPVAEREKRGRPSTRKISTLCVDEHVDKLDDAMKHIASIDATADDSSPNSPVPEKRKRGRPSGRKVSLLSADELAMEEDKAALDPPKRHETTLINKLAEARSSPRKLPADKIYPSSLTPEKRKRGRPSERKNSTLSTVTNDDEDLEREMVLMDENTINSNVGRKLTDEPAGNTPIYFMQETKEKGRPTGRNPSNLIPEKNYSEGSDGELDELDDVTAIAPVEIIENHDESRINDSMDEITANSSSPVKRKRGRPAGRKSSGLSLEKTNTEEVARHDSSNVSVIIPGDIETEQATPSHKSTGEHIAIPSSSVKRKRGRPAGRKSSGVEAEHTEADELLYEASPLPHNDVDVQATPPEEASDDSDESSSVRPNKRGRAGRKTSELNPEKTHVNEAVNESSGIVTTEETPESIAKESIGDVNSIDELADLNSSPVKRKRGRPASRKVSRLSPEKITVDDAPEKISNIPKKAVTDASGCEPVSETQSVDEPQDFANTLPEKKKRGRPVSRKVSAVTDPNKGSVKPPEASQVVIELQETVAASSDQPAVISSSPEKRKRGRPTNHNSSSVSTANKDIIGTAEASSSNAATKAFDKVVGADINEPAPDAGLPVNASPEKRKRGRPARKASTLDTRNATTKDMSNDVISSGKNVPTEIVDSDEEEDALLNESPPSKKVKPEPRMRGRPPGTKDLGASTEDTKSGEESLTEVLSGRGRAKSGGANQVVTNFEEKSPASEKKKRGRPSAAKPRLINNSDSDIAEEEQQIPDKFELRSIESEDVDEEEGEVNDQEEPVIEKKKRGRPSLLKNKGKQTAKASDPVDQDATINEKTSTAGGTKNKVSGSQVSTSSNTSSSQRQDAFLAEIKAIKLTSIQTRNANLKAEIAQKREKIQEITEGLEKPAKQTVKRHIRLLHDYNDIKDVGQGLLGMIADNRGVRVGELYEEFGVGIAD</sequence>
<protein>
    <submittedName>
        <fullName evidence="6">Uncharacterized protein</fullName>
    </submittedName>
</protein>
<feature type="compositionally biased region" description="Acidic residues" evidence="5">
    <location>
        <begin position="181"/>
        <end position="191"/>
    </location>
</feature>
<feature type="compositionally biased region" description="Polar residues" evidence="5">
    <location>
        <begin position="1269"/>
        <end position="1290"/>
    </location>
</feature>
<feature type="compositionally biased region" description="Basic and acidic residues" evidence="5">
    <location>
        <begin position="721"/>
        <end position="735"/>
    </location>
</feature>
<feature type="region of interest" description="Disordered" evidence="5">
    <location>
        <begin position="170"/>
        <end position="216"/>
    </location>
</feature>
<feature type="region of interest" description="Disordered" evidence="5">
    <location>
        <begin position="870"/>
        <end position="1228"/>
    </location>
</feature>
<dbReference type="InterPro" id="IPR010760">
    <property type="entry name" value="DNA-repair_Swi5"/>
</dbReference>
<feature type="region of interest" description="Disordered" evidence="5">
    <location>
        <begin position="822"/>
        <end position="852"/>
    </location>
</feature>
<feature type="compositionally biased region" description="Polar residues" evidence="5">
    <location>
        <begin position="403"/>
        <end position="419"/>
    </location>
</feature>
<dbReference type="GO" id="GO:0034974">
    <property type="term" value="C:Swi5-Swi2 complex"/>
    <property type="evidence" value="ECO:0007669"/>
    <property type="project" value="TreeGrafter"/>
</dbReference>
<comment type="similarity">
    <text evidence="1">Belongs to the SWI5/SAE3 family.</text>
</comment>
<feature type="compositionally biased region" description="Polar residues" evidence="5">
    <location>
        <begin position="464"/>
        <end position="488"/>
    </location>
</feature>
<feature type="region of interest" description="Disordered" evidence="5">
    <location>
        <begin position="45"/>
        <end position="75"/>
    </location>
</feature>
<dbReference type="OrthoDB" id="255837at2759"/>
<keyword evidence="4" id="KW-0175">Coiled coil</keyword>
<comment type="caution">
    <text evidence="6">The sequence shown here is derived from an EMBL/GenBank/DDBJ whole genome shotgun (WGS) entry which is preliminary data.</text>
</comment>
<dbReference type="PANTHER" id="PTHR28529">
    <property type="entry name" value="DNA REPAIR PROTEIN SWI5 HOMOLOG"/>
    <property type="match status" value="1"/>
</dbReference>
<dbReference type="InterPro" id="IPR017956">
    <property type="entry name" value="AT_hook_DNA-bd_motif"/>
</dbReference>
<evidence type="ECO:0000256" key="4">
    <source>
        <dbReference type="SAM" id="Coils"/>
    </source>
</evidence>
<feature type="compositionally biased region" description="Basic and acidic residues" evidence="5">
    <location>
        <begin position="911"/>
        <end position="921"/>
    </location>
</feature>
<dbReference type="GO" id="GO:0003677">
    <property type="term" value="F:DNA binding"/>
    <property type="evidence" value="ECO:0007669"/>
    <property type="project" value="InterPro"/>
</dbReference>
<proteinExistence type="inferred from homology"/>
<feature type="compositionally biased region" description="Low complexity" evidence="5">
    <location>
        <begin position="1478"/>
        <end position="1493"/>
    </location>
</feature>
<feature type="compositionally biased region" description="Basic and acidic residues" evidence="5">
    <location>
        <begin position="47"/>
        <end position="60"/>
    </location>
</feature>
<feature type="compositionally biased region" description="Basic and acidic residues" evidence="5">
    <location>
        <begin position="1404"/>
        <end position="1414"/>
    </location>
</feature>
<feature type="compositionally biased region" description="Polar residues" evidence="5">
    <location>
        <begin position="1462"/>
        <end position="1477"/>
    </location>
</feature>
<dbReference type="FunFam" id="1.20.5.170:FF:000056">
    <property type="entry name" value="DNA repair protein SWI5 homolog"/>
    <property type="match status" value="1"/>
</dbReference>
<feature type="compositionally biased region" description="Basic and acidic residues" evidence="5">
    <location>
        <begin position="567"/>
        <end position="576"/>
    </location>
</feature>
<feature type="compositionally biased region" description="Basic residues" evidence="5">
    <location>
        <begin position="955"/>
        <end position="964"/>
    </location>
</feature>
<dbReference type="GO" id="GO:0010772">
    <property type="term" value="P:meiotic DNA recombinase assembly involved in reciprocal meiotic recombination"/>
    <property type="evidence" value="ECO:0007669"/>
    <property type="project" value="TreeGrafter"/>
</dbReference>
<feature type="compositionally biased region" description="Basic residues" evidence="5">
    <location>
        <begin position="1076"/>
        <end position="1089"/>
    </location>
</feature>
<feature type="compositionally biased region" description="Acidic residues" evidence="5">
    <location>
        <begin position="1296"/>
        <end position="1305"/>
    </location>
</feature>
<keyword evidence="2" id="KW-0227">DNA damage</keyword>
<feature type="region of interest" description="Disordered" evidence="5">
    <location>
        <begin position="681"/>
        <end position="787"/>
    </location>
</feature>
<keyword evidence="3" id="KW-0234">DNA repair</keyword>
<dbReference type="PRINTS" id="PR00929">
    <property type="entry name" value="ATHOOK"/>
</dbReference>
<feature type="region of interest" description="Disordered" evidence="5">
    <location>
        <begin position="1240"/>
        <end position="1494"/>
    </location>
</feature>
<dbReference type="SMART" id="SM00384">
    <property type="entry name" value="AT_hook"/>
    <property type="match status" value="12"/>
</dbReference>
<dbReference type="Proteomes" id="UP000297777">
    <property type="component" value="Unassembled WGS sequence"/>
</dbReference>
<evidence type="ECO:0000256" key="1">
    <source>
        <dbReference type="ARBA" id="ARBA00008060"/>
    </source>
</evidence>
<dbReference type="GO" id="GO:0000709">
    <property type="term" value="P:meiotic joint molecule formation"/>
    <property type="evidence" value="ECO:0007669"/>
    <property type="project" value="TreeGrafter"/>
</dbReference>
<reference evidence="6 7" key="1">
    <citation type="submission" date="2017-12" db="EMBL/GenBank/DDBJ databases">
        <title>Comparative genomics of Botrytis spp.</title>
        <authorList>
            <person name="Valero-Jimenez C.A."/>
            <person name="Tapia P."/>
            <person name="Veloso J."/>
            <person name="Silva-Moreno E."/>
            <person name="Staats M."/>
            <person name="Valdes J.H."/>
            <person name="Van Kan J.A.L."/>
        </authorList>
    </citation>
    <scope>NUCLEOTIDE SEQUENCE [LARGE SCALE GENOMIC DNA]</scope>
    <source>
        <strain evidence="6 7">Bt9001</strain>
    </source>
</reference>
<dbReference type="EMBL" id="PQXH01000113">
    <property type="protein sequence ID" value="TGO11298.1"/>
    <property type="molecule type" value="Genomic_DNA"/>
</dbReference>
<name>A0A4Z1EKX6_9HELO</name>